<evidence type="ECO:0000259" key="2">
    <source>
        <dbReference type="Pfam" id="PF24758"/>
    </source>
</evidence>
<protein>
    <recommendedName>
        <fullName evidence="2">F-box/LRR-repeat protein 15/At3g58940/PEG3-like LRR domain-containing protein</fullName>
    </recommendedName>
</protein>
<reference evidence="3" key="1">
    <citation type="submission" date="2015-06" db="UniProtKB">
        <authorList>
            <consortium name="EnsemblPlants"/>
        </authorList>
    </citation>
    <scope>IDENTIFICATION</scope>
</reference>
<dbReference type="SUPFAM" id="SSF52047">
    <property type="entry name" value="RNI-like"/>
    <property type="match status" value="1"/>
</dbReference>
<feature type="domain" description="F-box/LRR-repeat protein 15/At3g58940/PEG3-like LRR" evidence="2">
    <location>
        <begin position="301"/>
        <end position="387"/>
    </location>
</feature>
<evidence type="ECO:0000313" key="3">
    <source>
        <dbReference type="EnsemblPlants" id="EMT09833"/>
    </source>
</evidence>
<sequence length="527" mass="59674">MTHSLGPPTRDLPVLTPTPGAAIALALSFSLARHSDASSSRQITFAFFRQSPLVSVSTVVSERRIIPRRSASSGSTGMERARCRDKSGFVVAATRCRSRRAAFASDSGMRMRTRATGTSTNAARAVPEPKGNGPPYSRSGAEELAMEATELEFPPQLNTSIISQQPEEEDRLSMLTDDILLSILGRIDLRTAARMSALSTRWRCLPWLLPELRIDAKNFLSVPPPKPIEEKDMDEAMASLTTATRSFLVNRHAESSISTLKLKIYLIKNFLCEIGQLRNSGEEDMQQRARQIDGFFSAYPIVLHCLTRLSLYNVRIDKLDAHHLLFDCCKQLEHLSLFWCDTGAGSLFKIDAPNSKLRVLKIINCAFERLELVCLPKLEKFIWDNWLPYCVPWAAFGFVPLLGELVLSRDAVWEHTCDVEDNFRQQYTERRTPQWKMHIDGSKNLLLKELEFTGFRSLEHQFTFIRAMLERAPNLQLVVLNGDEQCDDCDALDTPQCPSKFPKKDEREMVVRRIQDGKFSPQIVFDE</sequence>
<dbReference type="Gene3D" id="3.80.10.10">
    <property type="entry name" value="Ribonuclease Inhibitor"/>
    <property type="match status" value="1"/>
</dbReference>
<dbReference type="Pfam" id="PF24758">
    <property type="entry name" value="LRR_At5g56370"/>
    <property type="match status" value="1"/>
</dbReference>
<evidence type="ECO:0000256" key="1">
    <source>
        <dbReference type="SAM" id="MobiDB-lite"/>
    </source>
</evidence>
<dbReference type="InterPro" id="IPR036047">
    <property type="entry name" value="F-box-like_dom_sf"/>
</dbReference>
<dbReference type="PANTHER" id="PTHR35545:SF27">
    <property type="entry name" value="FBD DOMAIN-CONTAINING PROTEIN"/>
    <property type="match status" value="1"/>
</dbReference>
<feature type="region of interest" description="Disordered" evidence="1">
    <location>
        <begin position="104"/>
        <end position="139"/>
    </location>
</feature>
<dbReference type="InterPro" id="IPR055411">
    <property type="entry name" value="LRR_FXL15/At3g58940/PEG3-like"/>
</dbReference>
<organism evidence="3">
    <name type="scientific">Aegilops tauschii</name>
    <name type="common">Tausch's goatgrass</name>
    <name type="synonym">Aegilops squarrosa</name>
    <dbReference type="NCBI Taxonomy" id="37682"/>
    <lineage>
        <taxon>Eukaryota</taxon>
        <taxon>Viridiplantae</taxon>
        <taxon>Streptophyta</taxon>
        <taxon>Embryophyta</taxon>
        <taxon>Tracheophyta</taxon>
        <taxon>Spermatophyta</taxon>
        <taxon>Magnoliopsida</taxon>
        <taxon>Liliopsida</taxon>
        <taxon>Poales</taxon>
        <taxon>Poaceae</taxon>
        <taxon>BOP clade</taxon>
        <taxon>Pooideae</taxon>
        <taxon>Triticodae</taxon>
        <taxon>Triticeae</taxon>
        <taxon>Triticinae</taxon>
        <taxon>Aegilops</taxon>
    </lineage>
</organism>
<dbReference type="EnsemblPlants" id="EMT09833">
    <property type="protein sequence ID" value="EMT09833"/>
    <property type="gene ID" value="F775_17624"/>
</dbReference>
<name>M8C3X9_AEGTA</name>
<proteinExistence type="predicted"/>
<dbReference type="InterPro" id="IPR032675">
    <property type="entry name" value="LRR_dom_sf"/>
</dbReference>
<dbReference type="PANTHER" id="PTHR35545">
    <property type="entry name" value="F-BOX DOMAIN-CONTAINING PROTEIN"/>
    <property type="match status" value="1"/>
</dbReference>
<dbReference type="AlphaFoldDB" id="M8C3X9"/>
<dbReference type="SUPFAM" id="SSF81383">
    <property type="entry name" value="F-box domain"/>
    <property type="match status" value="1"/>
</dbReference>
<accession>M8C3X9</accession>